<dbReference type="PROSITE" id="PS51170">
    <property type="entry name" value="CW"/>
    <property type="match status" value="1"/>
</dbReference>
<keyword evidence="1" id="KW-0677">Repeat</keyword>
<name>A0A3E2NBC1_9FIRM</name>
<accession>A0A3E2NBC1</accession>
<dbReference type="Pfam" id="PF19127">
    <property type="entry name" value="Choline_bind_3"/>
    <property type="match status" value="1"/>
</dbReference>
<feature type="repeat" description="Cell wall-binding" evidence="2">
    <location>
        <begin position="73"/>
        <end position="92"/>
    </location>
</feature>
<dbReference type="Gene3D" id="2.10.270.10">
    <property type="entry name" value="Cholin Binding"/>
    <property type="match status" value="1"/>
</dbReference>
<evidence type="ECO:0000256" key="2">
    <source>
        <dbReference type="PROSITE-ProRule" id="PRU00591"/>
    </source>
</evidence>
<reference evidence="3 4" key="1">
    <citation type="submission" date="2018-07" db="EMBL/GenBank/DDBJ databases">
        <title>New species, Clostridium PI-S10-A1B.</title>
        <authorList>
            <person name="Krishna G."/>
            <person name="Summeta K."/>
            <person name="Shikha S."/>
            <person name="Prabhu P.B."/>
            <person name="Suresh K."/>
        </authorList>
    </citation>
    <scope>NUCLEOTIDE SEQUENCE [LARGE SCALE GENOMIC DNA]</scope>
    <source>
        <strain evidence="3 4">PI-S10-A1B</strain>
    </source>
</reference>
<organism evidence="3 4">
    <name type="scientific">Lacrimispora amygdalina</name>
    <dbReference type="NCBI Taxonomy" id="253257"/>
    <lineage>
        <taxon>Bacteria</taxon>
        <taxon>Bacillati</taxon>
        <taxon>Bacillota</taxon>
        <taxon>Clostridia</taxon>
        <taxon>Lachnospirales</taxon>
        <taxon>Lachnospiraceae</taxon>
        <taxon>Lacrimispora</taxon>
    </lineage>
</organism>
<proteinExistence type="predicted"/>
<evidence type="ECO:0000256" key="1">
    <source>
        <dbReference type="ARBA" id="ARBA00022737"/>
    </source>
</evidence>
<dbReference type="SUPFAM" id="SSF69360">
    <property type="entry name" value="Cell wall binding repeat"/>
    <property type="match status" value="1"/>
</dbReference>
<evidence type="ECO:0000313" key="4">
    <source>
        <dbReference type="Proteomes" id="UP000260680"/>
    </source>
</evidence>
<sequence length="135" mass="15443">MTTIEGNTGGLTGIVENGGCVAKKNYTYSDYKPRIPGFGTPDYSLVEEYVEGWLKAADNVRWWYQYSDGSYAKDGWKLINHHWYLFDPNGYMLTGWQLWNGQWYFLENTSGADYEGACYHESASGNGALEVWYVD</sequence>
<dbReference type="EMBL" id="QOHO01000043">
    <property type="protein sequence ID" value="RFZ78319.1"/>
    <property type="molecule type" value="Genomic_DNA"/>
</dbReference>
<dbReference type="AlphaFoldDB" id="A0A3E2NBC1"/>
<evidence type="ECO:0008006" key="5">
    <source>
        <dbReference type="Google" id="ProtNLM"/>
    </source>
</evidence>
<gene>
    <name evidence="3" type="ORF">DS742_14020</name>
</gene>
<comment type="caution">
    <text evidence="3">The sequence shown here is derived from an EMBL/GenBank/DDBJ whole genome shotgun (WGS) entry which is preliminary data.</text>
</comment>
<dbReference type="OrthoDB" id="9799970at2"/>
<dbReference type="InterPro" id="IPR018337">
    <property type="entry name" value="Cell_wall/Cho-bd_repeat"/>
</dbReference>
<dbReference type="Proteomes" id="UP000260680">
    <property type="component" value="Unassembled WGS sequence"/>
</dbReference>
<evidence type="ECO:0000313" key="3">
    <source>
        <dbReference type="EMBL" id="RFZ78319.1"/>
    </source>
</evidence>
<protein>
    <recommendedName>
        <fullName evidence="5">Cell wall-binding protein</fullName>
    </recommendedName>
</protein>